<dbReference type="GO" id="GO:0046914">
    <property type="term" value="F:transition metal ion binding"/>
    <property type="evidence" value="ECO:0007669"/>
    <property type="project" value="TreeGrafter"/>
</dbReference>
<dbReference type="Pfam" id="PF25973">
    <property type="entry name" value="BSH_CzcB"/>
    <property type="match status" value="1"/>
</dbReference>
<dbReference type="GO" id="GO:0016020">
    <property type="term" value="C:membrane"/>
    <property type="evidence" value="ECO:0007669"/>
    <property type="project" value="InterPro"/>
</dbReference>
<dbReference type="GO" id="GO:0060003">
    <property type="term" value="P:copper ion export"/>
    <property type="evidence" value="ECO:0007669"/>
    <property type="project" value="TreeGrafter"/>
</dbReference>
<keyword evidence="2" id="KW-0813">Transport</keyword>
<sequence length="365" mass="38607">MSVPISTRAALAGAAVLLLLTSVGCKEKKEAPQADLPAANLTVTTAHTASLNDQLNVPAHIEADPTKLVHIFPPLSGRIMALKVIAGQDVRKGQTIAMLQSGDVAAARSDYEKAKVEADRADRAVTRGKLLLDHEVLSQAAFIELQATAGGDHAELERTRQRLHELGFSENGTSDIAPITSPISGTVIEVGAANGELQKSVDNATNGIATIANLDTVWVEGEVFERDLALLKRSEHVDVTVQAYPNEVFHGTLANVGDVFDPTTHTLRARVVLPNPGHRLKPAMFASLQIARPANTVVLVPATAVIHDGENAEVYVQGADNKFALRQVKIGGVHGDDVEILSGLQNGERVVKTGASFLRAPAAGD</sequence>
<evidence type="ECO:0000259" key="6">
    <source>
        <dbReference type="Pfam" id="PF25954"/>
    </source>
</evidence>
<dbReference type="GO" id="GO:0015679">
    <property type="term" value="P:plasma membrane copper ion transport"/>
    <property type="evidence" value="ECO:0007669"/>
    <property type="project" value="TreeGrafter"/>
</dbReference>
<evidence type="ECO:0000256" key="1">
    <source>
        <dbReference type="ARBA" id="ARBA00009477"/>
    </source>
</evidence>
<keyword evidence="4" id="KW-0105">Cadmium resistance</keyword>
<feature type="domain" description="Multidrug resistance protein MdtA-like C-terminal permuted SH3" evidence="7">
    <location>
        <begin position="297"/>
        <end position="354"/>
    </location>
</feature>
<dbReference type="Gene3D" id="2.40.30.170">
    <property type="match status" value="1"/>
</dbReference>
<dbReference type="InterPro" id="IPR051909">
    <property type="entry name" value="MFP_Cation_Efflux"/>
</dbReference>
<keyword evidence="3" id="KW-0862">Zinc</keyword>
<dbReference type="PANTHER" id="PTHR30097:SF4">
    <property type="entry name" value="SLR6042 PROTEIN"/>
    <property type="match status" value="1"/>
</dbReference>
<dbReference type="Gene3D" id="2.40.50.100">
    <property type="match status" value="1"/>
</dbReference>
<dbReference type="Gene3D" id="2.40.420.20">
    <property type="match status" value="1"/>
</dbReference>
<dbReference type="RefSeq" id="WP_014785790.1">
    <property type="nucleotide sequence ID" value="NC_018014.1"/>
</dbReference>
<dbReference type="EMBL" id="CP003379">
    <property type="protein sequence ID" value="AFL88221.1"/>
    <property type="molecule type" value="Genomic_DNA"/>
</dbReference>
<dbReference type="Proteomes" id="UP000006056">
    <property type="component" value="Chromosome"/>
</dbReference>
<dbReference type="AlphaFoldDB" id="I3ZG53"/>
<dbReference type="InterPro" id="IPR006143">
    <property type="entry name" value="RND_pump_MFP"/>
</dbReference>
<feature type="domain" description="CzcB-like barrel-sandwich hybrid" evidence="8">
    <location>
        <begin position="68"/>
        <end position="199"/>
    </location>
</feature>
<evidence type="ECO:0000313" key="10">
    <source>
        <dbReference type="Proteomes" id="UP000006056"/>
    </source>
</evidence>
<feature type="domain" description="CusB-like beta-barrel" evidence="6">
    <location>
        <begin position="216"/>
        <end position="292"/>
    </location>
</feature>
<dbReference type="GO" id="GO:0030288">
    <property type="term" value="C:outer membrane-bounded periplasmic space"/>
    <property type="evidence" value="ECO:0007669"/>
    <property type="project" value="TreeGrafter"/>
</dbReference>
<comment type="function">
    <text evidence="5">CzcA and CzcB together would act in zinc efflux nearly as effectively as the complete czc efflux system (CzcABC). The CzcB protein is thought to funnel zinc cations to the CzcA transport protein.</text>
</comment>
<organism evidence="9 10">
    <name type="scientific">Terriglobus roseus (strain DSM 18391 / NRRL B-41598 / KBS 63)</name>
    <dbReference type="NCBI Taxonomy" id="926566"/>
    <lineage>
        <taxon>Bacteria</taxon>
        <taxon>Pseudomonadati</taxon>
        <taxon>Acidobacteriota</taxon>
        <taxon>Terriglobia</taxon>
        <taxon>Terriglobales</taxon>
        <taxon>Acidobacteriaceae</taxon>
        <taxon>Terriglobus</taxon>
    </lineage>
</organism>
<evidence type="ECO:0000256" key="4">
    <source>
        <dbReference type="ARBA" id="ARBA00043263"/>
    </source>
</evidence>
<evidence type="ECO:0000256" key="3">
    <source>
        <dbReference type="ARBA" id="ARBA00022833"/>
    </source>
</evidence>
<proteinExistence type="inferred from homology"/>
<dbReference type="NCBIfam" id="TIGR01730">
    <property type="entry name" value="RND_mfp"/>
    <property type="match status" value="1"/>
</dbReference>
<reference evidence="9 10" key="1">
    <citation type="submission" date="2012-06" db="EMBL/GenBank/DDBJ databases">
        <title>Complete genome of Terriglobus roseus DSM 18391.</title>
        <authorList>
            <consortium name="US DOE Joint Genome Institute (JGI-PGF)"/>
            <person name="Lucas S."/>
            <person name="Copeland A."/>
            <person name="Lapidus A."/>
            <person name="Glavina del Rio T."/>
            <person name="Dalin E."/>
            <person name="Tice H."/>
            <person name="Bruce D."/>
            <person name="Goodwin L."/>
            <person name="Pitluck S."/>
            <person name="Peters L."/>
            <person name="Mikhailova N."/>
            <person name="Munk A.C.C."/>
            <person name="Kyrpides N."/>
            <person name="Mavromatis K."/>
            <person name="Ivanova N."/>
            <person name="Brettin T."/>
            <person name="Detter J.C."/>
            <person name="Han C."/>
            <person name="Larimer F."/>
            <person name="Land M."/>
            <person name="Hauser L."/>
            <person name="Markowitz V."/>
            <person name="Cheng J.-F."/>
            <person name="Hugenholtz P."/>
            <person name="Woyke T."/>
            <person name="Wu D."/>
            <person name="Brambilla E."/>
            <person name="Klenk H.-P."/>
            <person name="Eisen J.A."/>
        </authorList>
    </citation>
    <scope>NUCLEOTIDE SEQUENCE [LARGE SCALE GENOMIC DNA]</scope>
    <source>
        <strain evidence="10">DSM 18391 / NRRL B-41598 / KBS 63</strain>
    </source>
</reference>
<dbReference type="Pfam" id="PF25954">
    <property type="entry name" value="Beta-barrel_RND_2"/>
    <property type="match status" value="1"/>
</dbReference>
<dbReference type="FunFam" id="2.40.420.20:FF:000006">
    <property type="entry name" value="RND family efflux transporter MFP subunit"/>
    <property type="match status" value="1"/>
</dbReference>
<evidence type="ECO:0000259" key="7">
    <source>
        <dbReference type="Pfam" id="PF25967"/>
    </source>
</evidence>
<dbReference type="GO" id="GO:0046686">
    <property type="term" value="P:response to cadmium ion"/>
    <property type="evidence" value="ECO:0007669"/>
    <property type="project" value="UniProtKB-KW"/>
</dbReference>
<dbReference type="GO" id="GO:0022857">
    <property type="term" value="F:transmembrane transporter activity"/>
    <property type="evidence" value="ECO:0007669"/>
    <property type="project" value="InterPro"/>
</dbReference>
<gene>
    <name evidence="9" type="ordered locus">Terro_1934</name>
</gene>
<dbReference type="STRING" id="926566.Terro_1934"/>
<dbReference type="PANTHER" id="PTHR30097">
    <property type="entry name" value="CATION EFFLUX SYSTEM PROTEIN CUSB"/>
    <property type="match status" value="1"/>
</dbReference>
<comment type="similarity">
    <text evidence="1">Belongs to the membrane fusion protein (MFP) (TC 8.A.1) family.</text>
</comment>
<dbReference type="Gene3D" id="1.10.287.470">
    <property type="entry name" value="Helix hairpin bin"/>
    <property type="match status" value="1"/>
</dbReference>
<evidence type="ECO:0000256" key="2">
    <source>
        <dbReference type="ARBA" id="ARBA00022448"/>
    </source>
</evidence>
<dbReference type="KEGG" id="trs:Terro_1934"/>
<dbReference type="SUPFAM" id="SSF111369">
    <property type="entry name" value="HlyD-like secretion proteins"/>
    <property type="match status" value="1"/>
</dbReference>
<evidence type="ECO:0000259" key="8">
    <source>
        <dbReference type="Pfam" id="PF25973"/>
    </source>
</evidence>
<keyword evidence="10" id="KW-1185">Reference proteome</keyword>
<dbReference type="eggNOG" id="COG0845">
    <property type="taxonomic scope" value="Bacteria"/>
</dbReference>
<dbReference type="InterPro" id="IPR058647">
    <property type="entry name" value="BSH_CzcB-like"/>
</dbReference>
<dbReference type="HOGENOM" id="CLU_018816_13_3_0"/>
<dbReference type="Pfam" id="PF25967">
    <property type="entry name" value="RND-MFP_C"/>
    <property type="match status" value="1"/>
</dbReference>
<protein>
    <submittedName>
        <fullName evidence="9">RND family efflux transporter, MFP subunit</fullName>
    </submittedName>
</protein>
<dbReference type="InterPro" id="IPR058627">
    <property type="entry name" value="MdtA-like_C"/>
</dbReference>
<dbReference type="OrthoDB" id="9806939at2"/>
<accession>I3ZG53</accession>
<dbReference type="InterPro" id="IPR058792">
    <property type="entry name" value="Beta-barrel_RND_2"/>
</dbReference>
<evidence type="ECO:0000256" key="5">
    <source>
        <dbReference type="ARBA" id="ARBA00058766"/>
    </source>
</evidence>
<dbReference type="FunFam" id="2.40.30.170:FF:000010">
    <property type="entry name" value="Efflux RND transporter periplasmic adaptor subunit"/>
    <property type="match status" value="1"/>
</dbReference>
<evidence type="ECO:0000313" key="9">
    <source>
        <dbReference type="EMBL" id="AFL88221.1"/>
    </source>
</evidence>
<name>I3ZG53_TERRK</name>